<dbReference type="Gene3D" id="3.40.50.1110">
    <property type="entry name" value="SGNH hydrolase"/>
    <property type="match status" value="1"/>
</dbReference>
<dbReference type="GO" id="GO:0005524">
    <property type="term" value="F:ATP binding"/>
    <property type="evidence" value="ECO:0007669"/>
    <property type="project" value="UniProtKB-KW"/>
</dbReference>
<dbReference type="InterPro" id="IPR015813">
    <property type="entry name" value="Pyrv/PenolPyrv_kinase-like_dom"/>
</dbReference>
<dbReference type="OrthoDB" id="1881597at2759"/>
<dbReference type="Gene3D" id="2.40.33.10">
    <property type="entry name" value="PK beta-barrel domain-like"/>
    <property type="match status" value="2"/>
</dbReference>
<keyword evidence="9 15" id="KW-0418">Kinase</keyword>
<dbReference type="InterPro" id="IPR001087">
    <property type="entry name" value="GDSL"/>
</dbReference>
<name>A0A9E7J9G0_9LILI</name>
<evidence type="ECO:0000256" key="11">
    <source>
        <dbReference type="ARBA" id="ARBA00022842"/>
    </source>
</evidence>
<evidence type="ECO:0000256" key="3">
    <source>
        <dbReference type="ARBA" id="ARBA00008663"/>
    </source>
</evidence>
<keyword evidence="10" id="KW-0067">ATP-binding</keyword>
<evidence type="ECO:0000256" key="8">
    <source>
        <dbReference type="ARBA" id="ARBA00022741"/>
    </source>
</evidence>
<comment type="cofactor">
    <cofactor evidence="1">
        <name>K(+)</name>
        <dbReference type="ChEBI" id="CHEBI:29103"/>
    </cofactor>
</comment>
<dbReference type="SUPFAM" id="SSF50800">
    <property type="entry name" value="PK beta-barrel domain-like"/>
    <property type="match status" value="1"/>
</dbReference>
<dbReference type="Proteomes" id="UP001055439">
    <property type="component" value="Chromosome 1"/>
</dbReference>
<keyword evidence="12" id="KW-0324">Glycolysis</keyword>
<keyword evidence="8" id="KW-0547">Nucleotide-binding</keyword>
<dbReference type="EC" id="2.7.1.40" evidence="5"/>
<evidence type="ECO:0000256" key="5">
    <source>
        <dbReference type="ARBA" id="ARBA00012142"/>
    </source>
</evidence>
<dbReference type="GO" id="GO:0030955">
    <property type="term" value="F:potassium ion binding"/>
    <property type="evidence" value="ECO:0007669"/>
    <property type="project" value="InterPro"/>
</dbReference>
<keyword evidence="7" id="KW-0479">Metal-binding</keyword>
<evidence type="ECO:0000256" key="9">
    <source>
        <dbReference type="ARBA" id="ARBA00022777"/>
    </source>
</evidence>
<keyword evidence="13 15" id="KW-0670">Pyruvate</keyword>
<evidence type="ECO:0000256" key="13">
    <source>
        <dbReference type="ARBA" id="ARBA00023317"/>
    </source>
</evidence>
<dbReference type="InterPro" id="IPR015793">
    <property type="entry name" value="Pyrv_Knase_brl"/>
</dbReference>
<comment type="similarity">
    <text evidence="4">Belongs to the 'GDSL' lipolytic enzyme family.</text>
</comment>
<dbReference type="InterPro" id="IPR015806">
    <property type="entry name" value="Pyrv_Knase_insert_dom_sf"/>
</dbReference>
<evidence type="ECO:0000313" key="15">
    <source>
        <dbReference type="EMBL" id="URD72899.1"/>
    </source>
</evidence>
<evidence type="ECO:0000256" key="1">
    <source>
        <dbReference type="ARBA" id="ARBA00001958"/>
    </source>
</evidence>
<proteinExistence type="inferred from homology"/>
<evidence type="ECO:0000256" key="2">
    <source>
        <dbReference type="ARBA" id="ARBA00004997"/>
    </source>
</evidence>
<dbReference type="GO" id="GO:0016788">
    <property type="term" value="F:hydrolase activity, acting on ester bonds"/>
    <property type="evidence" value="ECO:0007669"/>
    <property type="project" value="InterPro"/>
</dbReference>
<dbReference type="PANTHER" id="PTHR11817">
    <property type="entry name" value="PYRUVATE KINASE"/>
    <property type="match status" value="1"/>
</dbReference>
<dbReference type="SUPFAM" id="SSF51621">
    <property type="entry name" value="Phosphoenolpyruvate/pyruvate domain"/>
    <property type="match status" value="1"/>
</dbReference>
<dbReference type="InterPro" id="IPR036514">
    <property type="entry name" value="SGNH_hydro_sf"/>
</dbReference>
<evidence type="ECO:0000259" key="14">
    <source>
        <dbReference type="Pfam" id="PF00224"/>
    </source>
</evidence>
<keyword evidence="16" id="KW-1185">Reference proteome</keyword>
<evidence type="ECO:0000313" key="16">
    <source>
        <dbReference type="Proteomes" id="UP001055439"/>
    </source>
</evidence>
<dbReference type="Pfam" id="PF00657">
    <property type="entry name" value="Lipase_GDSL"/>
    <property type="match status" value="1"/>
</dbReference>
<evidence type="ECO:0000256" key="6">
    <source>
        <dbReference type="ARBA" id="ARBA00022679"/>
    </source>
</evidence>
<dbReference type="GO" id="GO:0016301">
    <property type="term" value="F:kinase activity"/>
    <property type="evidence" value="ECO:0007669"/>
    <property type="project" value="UniProtKB-KW"/>
</dbReference>
<feature type="domain" description="Pyruvate kinase barrel" evidence="14">
    <location>
        <begin position="428"/>
        <end position="653"/>
    </location>
</feature>
<dbReference type="InterPro" id="IPR040442">
    <property type="entry name" value="Pyrv_kinase-like_dom_sf"/>
</dbReference>
<dbReference type="GO" id="GO:0000287">
    <property type="term" value="F:magnesium ion binding"/>
    <property type="evidence" value="ECO:0007669"/>
    <property type="project" value="InterPro"/>
</dbReference>
<evidence type="ECO:0000256" key="12">
    <source>
        <dbReference type="ARBA" id="ARBA00023152"/>
    </source>
</evidence>
<dbReference type="GO" id="GO:0004743">
    <property type="term" value="F:pyruvate kinase activity"/>
    <property type="evidence" value="ECO:0007669"/>
    <property type="project" value="UniProtKB-EC"/>
</dbReference>
<reference evidence="15" key="1">
    <citation type="submission" date="2022-05" db="EMBL/GenBank/DDBJ databases">
        <title>The Musa troglodytarum L. genome provides insights into the mechanism of non-climacteric behaviour and enrichment of carotenoids.</title>
        <authorList>
            <person name="Wang J."/>
        </authorList>
    </citation>
    <scope>NUCLEOTIDE SEQUENCE</scope>
    <source>
        <tissue evidence="15">Leaf</tissue>
    </source>
</reference>
<evidence type="ECO:0000256" key="10">
    <source>
        <dbReference type="ARBA" id="ARBA00022840"/>
    </source>
</evidence>
<gene>
    <name evidence="15" type="ORF">MUK42_09613</name>
</gene>
<dbReference type="Pfam" id="PF00224">
    <property type="entry name" value="PK"/>
    <property type="match status" value="2"/>
</dbReference>
<dbReference type="InterPro" id="IPR001697">
    <property type="entry name" value="Pyr_Knase"/>
</dbReference>
<comment type="similarity">
    <text evidence="3">Belongs to the pyruvate kinase family.</text>
</comment>
<dbReference type="AlphaFoldDB" id="A0A9E7J9G0"/>
<feature type="domain" description="Pyruvate kinase barrel" evidence="14">
    <location>
        <begin position="214"/>
        <end position="289"/>
    </location>
</feature>
<keyword evidence="6" id="KW-0808">Transferase</keyword>
<sequence>MLPLNLSGRSFCSSAIIFPYQMKHFPPQMKGNLRSYSIAVARLEPYEKSCRSFVYNEKSTPNSSIKHYVDLKPEDVQPPSAPPVYVLASILEELKAVRGCLLASESRDLCRLNLCHRNYLDSAMNLCHHLALKCLDLQRLNEDLCSVGLQSLESIDPCVLPCIDTIIQLLELSVGTTTAGEEGRNERAPAASAMRERAFSHATSLFGPHQDSEQVHVMVTAGKETISNETLIADLLKAGANVIRINCAHDDPTVWSEIVRIARQSSASLGKSCRILMDLAGPKLRTASLLVNKIAAVVSPETDDSGDMLSPARIWLCCDGRSPPSNESCHAILRIGRELFGELRVGDTVSFVDPTGRRRPVMVVEKYCLDGSGYLAECSEAAHISLGGTLHVDKEDKKVSGQVLKILTVERYITVETGDVLTLTRSCCVAENDLHDDRHDSTVITCSSDQIFNSVKPGEPIAFDDGKIWGMIQAKNSNAIVVMIVQANATGSKLGTRKAINLPKSDTKLLKGLTSKDLVDLHFVAANADIVGISFIRDVNDMASVQRELEKRKVPALGLMLKIETREAVDNLPLLLLQAMQSSNPIGVMIARGDLMVECGWDQLGEIQKEIMAVCSAAHIPVTWATEVLDILIKSGFPSRAEITDVANAMKDGHVQGKLHNAEQREARCGCRVRDESLSSSAAPPHSWLMASSETQVGIVITIVLLLSVHRVTSCYSSIFSFGDSLADTGNILASEGDSAGAVSRLPYGETYFHRPTGRYSDGRLIIDFIAQAVGAPLLRPYLGGGSDEDFRHGANFAVGGATALNSSFFRDKKIDVSWTEYSLQVQIEWFKQLLRSTPSVSGEH</sequence>
<accession>A0A9E7J9G0</accession>
<dbReference type="InterPro" id="IPR011037">
    <property type="entry name" value="Pyrv_Knase-like_insert_dom_sf"/>
</dbReference>
<evidence type="ECO:0000256" key="4">
    <source>
        <dbReference type="ARBA" id="ARBA00008668"/>
    </source>
</evidence>
<dbReference type="Gene3D" id="3.20.20.60">
    <property type="entry name" value="Phosphoenolpyruvate-binding domains"/>
    <property type="match status" value="2"/>
</dbReference>
<keyword evidence="11" id="KW-0460">Magnesium</keyword>
<comment type="pathway">
    <text evidence="2">Carbohydrate degradation; glycolysis; pyruvate from D-glyceraldehyde 3-phosphate: step 5/5.</text>
</comment>
<protein>
    <recommendedName>
        <fullName evidence="5">pyruvate kinase</fullName>
        <ecNumber evidence="5">2.7.1.40</ecNumber>
    </recommendedName>
</protein>
<evidence type="ECO:0000256" key="7">
    <source>
        <dbReference type="ARBA" id="ARBA00022723"/>
    </source>
</evidence>
<dbReference type="EMBL" id="CP097502">
    <property type="protein sequence ID" value="URD72899.1"/>
    <property type="molecule type" value="Genomic_DNA"/>
</dbReference>
<organism evidence="15 16">
    <name type="scientific">Musa troglodytarum</name>
    <name type="common">fe'i banana</name>
    <dbReference type="NCBI Taxonomy" id="320322"/>
    <lineage>
        <taxon>Eukaryota</taxon>
        <taxon>Viridiplantae</taxon>
        <taxon>Streptophyta</taxon>
        <taxon>Embryophyta</taxon>
        <taxon>Tracheophyta</taxon>
        <taxon>Spermatophyta</taxon>
        <taxon>Magnoliopsida</taxon>
        <taxon>Liliopsida</taxon>
        <taxon>Zingiberales</taxon>
        <taxon>Musaceae</taxon>
        <taxon>Musa</taxon>
    </lineage>
</organism>